<evidence type="ECO:0000313" key="1">
    <source>
        <dbReference type="EMBL" id="ACF88541.1"/>
    </source>
</evidence>
<dbReference type="RefSeq" id="WP_000550473.1">
    <property type="nucleotide sequence ID" value="NC_011092.1"/>
</dbReference>
<dbReference type="AlphaFoldDB" id="A0A0U1RFB2"/>
<organism evidence="1 2">
    <name type="scientific">Salmonella schwarzengrund (strain CVM19633)</name>
    <dbReference type="NCBI Taxonomy" id="439843"/>
    <lineage>
        <taxon>Bacteria</taxon>
        <taxon>Pseudomonadati</taxon>
        <taxon>Pseudomonadota</taxon>
        <taxon>Gammaproteobacteria</taxon>
        <taxon>Enterobacterales</taxon>
        <taxon>Enterobacteriaceae</taxon>
        <taxon>Salmonella</taxon>
    </lineage>
</organism>
<dbReference type="EMBL" id="CP001125">
    <property type="protein sequence ID" value="ACF88541.1"/>
    <property type="molecule type" value="Genomic_DNA"/>
</dbReference>
<accession>A0A0U1RFB2</accession>
<dbReference type="KEGG" id="sew:SeSA_B0016"/>
<reference evidence="1 2" key="1">
    <citation type="journal article" date="2011" name="J. Bacteriol.">
        <title>Comparative genomics of 28 Salmonella enterica isolates: evidence for CRISPR-mediated adaptive sublineage evolution.</title>
        <authorList>
            <person name="Fricke W.F."/>
            <person name="Mammel M.K."/>
            <person name="McDermott P.F."/>
            <person name="Tartera C."/>
            <person name="White D.G."/>
            <person name="Leclerc J.E."/>
            <person name="Ravel J."/>
            <person name="Cebula T.A."/>
        </authorList>
    </citation>
    <scope>NUCLEOTIDE SEQUENCE [LARGE SCALE GENOMIC DNA]</scope>
    <source>
        <strain evidence="1 2">CVM19633</strain>
        <plasmid evidence="1 2">pCVM19633_110</plasmid>
    </source>
</reference>
<dbReference type="Proteomes" id="UP000001865">
    <property type="component" value="Plasmid pCVM19633_110"/>
</dbReference>
<protein>
    <submittedName>
        <fullName evidence="1">Uncharacterized protein</fullName>
    </submittedName>
</protein>
<proteinExistence type="predicted"/>
<evidence type="ECO:0000313" key="2">
    <source>
        <dbReference type="Proteomes" id="UP000001865"/>
    </source>
</evidence>
<name>A0A0U1RFB2_SALSV</name>
<gene>
    <name evidence="1" type="ordered locus">SeSA_B0016</name>
</gene>
<sequence length="49" mass="5854">MHLLYGLVHPKILQWLMVHEKFECNEVNTKVFALDVVASQQLRFILYTH</sequence>
<keyword evidence="1" id="KW-0614">Plasmid</keyword>
<dbReference type="HOGENOM" id="CLU_202446_0_0_6"/>
<geneLocation type="plasmid" evidence="1 2">
    <name>pCVM19633_110</name>
</geneLocation>